<sequence>MGGVSFQRGIDGPDPVRADATARRNGAQEHRRVAHSTRLGVGTLACPVCDAPVAIGMDRLAPADAMRCPFCAHHAPVREFLSLGEPTRPTRVEVRVIAPARVRISRDTAALRTPAGPSGSRPG</sequence>
<accession>A0A9E6Y1T9</accession>
<feature type="compositionally biased region" description="Basic and acidic residues" evidence="1">
    <location>
        <begin position="14"/>
        <end position="31"/>
    </location>
</feature>
<gene>
    <name evidence="2" type="ORF">DSM104329_04499</name>
</gene>
<feature type="region of interest" description="Disordered" evidence="1">
    <location>
        <begin position="1"/>
        <end position="34"/>
    </location>
</feature>
<proteinExistence type="predicted"/>
<dbReference type="KEGG" id="sbae:DSM104329_04499"/>
<evidence type="ECO:0000313" key="2">
    <source>
        <dbReference type="EMBL" id="UGS38077.1"/>
    </source>
</evidence>
<name>A0A9E6Y1T9_9ACTN</name>
<reference evidence="2" key="1">
    <citation type="journal article" date="2022" name="Int. J. Syst. Evol. Microbiol.">
        <title>Pseudomonas aegrilactucae sp. nov. and Pseudomonas morbosilactucae sp. nov., pathogens causing bacterial rot of lettuce in Japan.</title>
        <authorList>
            <person name="Sawada H."/>
            <person name="Fujikawa T."/>
            <person name="Satou M."/>
        </authorList>
    </citation>
    <scope>NUCLEOTIDE SEQUENCE</scope>
    <source>
        <strain evidence="2">0166_1</strain>
    </source>
</reference>
<evidence type="ECO:0000313" key="3">
    <source>
        <dbReference type="Proteomes" id="UP001162834"/>
    </source>
</evidence>
<dbReference type="EMBL" id="CP087164">
    <property type="protein sequence ID" value="UGS38077.1"/>
    <property type="molecule type" value="Genomic_DNA"/>
</dbReference>
<dbReference type="Proteomes" id="UP001162834">
    <property type="component" value="Chromosome"/>
</dbReference>
<keyword evidence="3" id="KW-1185">Reference proteome</keyword>
<dbReference type="AlphaFoldDB" id="A0A9E6Y1T9"/>
<organism evidence="2 3">
    <name type="scientific">Capillimicrobium parvum</name>
    <dbReference type="NCBI Taxonomy" id="2884022"/>
    <lineage>
        <taxon>Bacteria</taxon>
        <taxon>Bacillati</taxon>
        <taxon>Actinomycetota</taxon>
        <taxon>Thermoleophilia</taxon>
        <taxon>Solirubrobacterales</taxon>
        <taxon>Capillimicrobiaceae</taxon>
        <taxon>Capillimicrobium</taxon>
    </lineage>
</organism>
<evidence type="ECO:0000256" key="1">
    <source>
        <dbReference type="SAM" id="MobiDB-lite"/>
    </source>
</evidence>
<protein>
    <submittedName>
        <fullName evidence="2">Uncharacterized protein</fullName>
    </submittedName>
</protein>